<dbReference type="GO" id="GO:0001664">
    <property type="term" value="F:G protein-coupled receptor binding"/>
    <property type="evidence" value="ECO:0007669"/>
    <property type="project" value="TreeGrafter"/>
</dbReference>
<dbReference type="GO" id="GO:0005525">
    <property type="term" value="F:GTP binding"/>
    <property type="evidence" value="ECO:0007669"/>
    <property type="project" value="UniProtKB-KW"/>
</dbReference>
<feature type="binding site" evidence="4">
    <location>
        <position position="52"/>
    </location>
    <ligand>
        <name>Mg(2+)</name>
        <dbReference type="ChEBI" id="CHEBI:18420"/>
    </ligand>
</feature>
<dbReference type="GO" id="GO:0005834">
    <property type="term" value="C:heterotrimeric G-protein complex"/>
    <property type="evidence" value="ECO:0007669"/>
    <property type="project" value="TreeGrafter"/>
</dbReference>
<dbReference type="SMART" id="SM00275">
    <property type="entry name" value="G_alpha"/>
    <property type="match status" value="1"/>
</dbReference>
<evidence type="ECO:0000256" key="3">
    <source>
        <dbReference type="ARBA" id="ARBA00023224"/>
    </source>
</evidence>
<dbReference type="AlphaFoldDB" id="A0AA36GH03"/>
<protein>
    <submittedName>
        <fullName evidence="5">Uncharacterized protein</fullName>
    </submittedName>
</protein>
<evidence type="ECO:0000256" key="4">
    <source>
        <dbReference type="PIRSR" id="PIRSR601019-2"/>
    </source>
</evidence>
<dbReference type="GO" id="GO:0007188">
    <property type="term" value="P:adenylate cyclase-modulating G protein-coupled receptor signaling pathway"/>
    <property type="evidence" value="ECO:0007669"/>
    <property type="project" value="TreeGrafter"/>
</dbReference>
<dbReference type="Gene3D" id="3.40.50.300">
    <property type="entry name" value="P-loop containing nucleotide triphosphate hydrolases"/>
    <property type="match status" value="1"/>
</dbReference>
<evidence type="ECO:0000256" key="2">
    <source>
        <dbReference type="ARBA" id="ARBA00023134"/>
    </source>
</evidence>
<dbReference type="SUPFAM" id="SSF52540">
    <property type="entry name" value="P-loop containing nucleoside triphosphate hydrolases"/>
    <property type="match status" value="1"/>
</dbReference>
<dbReference type="Proteomes" id="UP001176961">
    <property type="component" value="Unassembled WGS sequence"/>
</dbReference>
<keyword evidence="4" id="KW-0460">Magnesium</keyword>
<keyword evidence="4" id="KW-0479">Metal-binding</keyword>
<comment type="caution">
    <text evidence="5">The sequence shown here is derived from an EMBL/GenBank/DDBJ whole genome shotgun (WGS) entry which is preliminary data.</text>
</comment>
<reference evidence="5" key="1">
    <citation type="submission" date="2023-07" db="EMBL/GenBank/DDBJ databases">
        <authorList>
            <consortium name="CYATHOMIX"/>
        </authorList>
    </citation>
    <scope>NUCLEOTIDE SEQUENCE</scope>
    <source>
        <strain evidence="5">N/A</strain>
    </source>
</reference>
<dbReference type="Pfam" id="PF00503">
    <property type="entry name" value="G-alpha"/>
    <property type="match status" value="1"/>
</dbReference>
<evidence type="ECO:0000313" key="6">
    <source>
        <dbReference type="Proteomes" id="UP001176961"/>
    </source>
</evidence>
<keyword evidence="3" id="KW-0807">Transducer</keyword>
<dbReference type="GO" id="GO:0031683">
    <property type="term" value="F:G-protein beta/gamma-subunit complex binding"/>
    <property type="evidence" value="ECO:0007669"/>
    <property type="project" value="InterPro"/>
</dbReference>
<dbReference type="GO" id="GO:0005737">
    <property type="term" value="C:cytoplasm"/>
    <property type="evidence" value="ECO:0007669"/>
    <property type="project" value="TreeGrafter"/>
</dbReference>
<dbReference type="GO" id="GO:0046872">
    <property type="term" value="F:metal ion binding"/>
    <property type="evidence" value="ECO:0007669"/>
    <property type="project" value="UniProtKB-KW"/>
</dbReference>
<dbReference type="PANTHER" id="PTHR10218">
    <property type="entry name" value="GTP-BINDING PROTEIN ALPHA SUBUNIT"/>
    <property type="match status" value="1"/>
</dbReference>
<dbReference type="PANTHER" id="PTHR10218:SF196">
    <property type="entry name" value="GUANINE NUCLEOTIDE-BINDING PROTEIN ALPHA-8 SUBUNIT"/>
    <property type="match status" value="1"/>
</dbReference>
<organism evidence="5 6">
    <name type="scientific">Cylicocyclus nassatus</name>
    <name type="common">Nematode worm</name>
    <dbReference type="NCBI Taxonomy" id="53992"/>
    <lineage>
        <taxon>Eukaryota</taxon>
        <taxon>Metazoa</taxon>
        <taxon>Ecdysozoa</taxon>
        <taxon>Nematoda</taxon>
        <taxon>Chromadorea</taxon>
        <taxon>Rhabditida</taxon>
        <taxon>Rhabditina</taxon>
        <taxon>Rhabditomorpha</taxon>
        <taxon>Strongyloidea</taxon>
        <taxon>Strongylidae</taxon>
        <taxon>Cylicocyclus</taxon>
    </lineage>
</organism>
<sequence length="161" mass="17942">MGTACSVSTSTVAETLKAQEETNRTIQKAINIARKEKILKILLLGPGDSGKSTTLKQIRIIHDKGFTDDEKRQRKYIIYLNLISGMTEVIRGLSSLSLSFKNSDSKVLAEKVTKYYEEVKNSDAAELTEDVADAVGRLLEDESVQFVLLQSTDIRLEESTR</sequence>
<dbReference type="SUPFAM" id="SSF47895">
    <property type="entry name" value="Transducin (alpha subunit), insertion domain"/>
    <property type="match status" value="1"/>
</dbReference>
<keyword evidence="6" id="KW-1185">Reference proteome</keyword>
<keyword evidence="2" id="KW-0342">GTP-binding</keyword>
<dbReference type="PROSITE" id="PS51882">
    <property type="entry name" value="G_ALPHA"/>
    <property type="match status" value="1"/>
</dbReference>
<name>A0AA36GH03_CYLNA</name>
<dbReference type="EMBL" id="CATQJL010000001">
    <property type="protein sequence ID" value="CAJ0592089.1"/>
    <property type="molecule type" value="Genomic_DNA"/>
</dbReference>
<proteinExistence type="predicted"/>
<dbReference type="GO" id="GO:0003924">
    <property type="term" value="F:GTPase activity"/>
    <property type="evidence" value="ECO:0007669"/>
    <property type="project" value="InterPro"/>
</dbReference>
<dbReference type="Gene3D" id="1.10.400.10">
    <property type="entry name" value="GI Alpha 1, domain 2-like"/>
    <property type="match status" value="1"/>
</dbReference>
<dbReference type="InterPro" id="IPR027417">
    <property type="entry name" value="P-loop_NTPase"/>
</dbReference>
<gene>
    <name evidence="5" type="ORF">CYNAS_LOCUS4072</name>
</gene>
<accession>A0AA36GH03</accession>
<keyword evidence="1" id="KW-0547">Nucleotide-binding</keyword>
<evidence type="ECO:0000256" key="1">
    <source>
        <dbReference type="ARBA" id="ARBA00022741"/>
    </source>
</evidence>
<dbReference type="InterPro" id="IPR001019">
    <property type="entry name" value="Gprotein_alpha_su"/>
</dbReference>
<dbReference type="InterPro" id="IPR011025">
    <property type="entry name" value="GproteinA_insert"/>
</dbReference>
<evidence type="ECO:0000313" key="5">
    <source>
        <dbReference type="EMBL" id="CAJ0592089.1"/>
    </source>
</evidence>